<accession>A0A0N4VNY7</accession>
<dbReference type="CDD" id="cd22427">
    <property type="entry name" value="KH_I_FMR1_FXR_rpt3"/>
    <property type="match status" value="1"/>
</dbReference>
<keyword evidence="2" id="KW-0770">Synapse</keyword>
<feature type="compositionally biased region" description="Low complexity" evidence="5">
    <location>
        <begin position="419"/>
        <end position="428"/>
    </location>
</feature>
<feature type="compositionally biased region" description="Low complexity" evidence="5">
    <location>
        <begin position="401"/>
        <end position="410"/>
    </location>
</feature>
<evidence type="ECO:0000256" key="4">
    <source>
        <dbReference type="PROSITE-ProRule" id="PRU00117"/>
    </source>
</evidence>
<dbReference type="Pfam" id="PF17904">
    <property type="entry name" value="KH_9"/>
    <property type="match status" value="1"/>
</dbReference>
<feature type="compositionally biased region" description="Basic and acidic residues" evidence="5">
    <location>
        <begin position="429"/>
        <end position="456"/>
    </location>
</feature>
<dbReference type="SUPFAM" id="SSF54791">
    <property type="entry name" value="Eukaryotic type KH-domain (KH-domain type I)"/>
    <property type="match status" value="2"/>
</dbReference>
<feature type="region of interest" description="Disordered" evidence="5">
    <location>
        <begin position="372"/>
        <end position="471"/>
    </location>
</feature>
<reference evidence="7 8" key="2">
    <citation type="submission" date="2018-10" db="EMBL/GenBank/DDBJ databases">
        <authorList>
            <consortium name="Pathogen Informatics"/>
        </authorList>
    </citation>
    <scope>NUCLEOTIDE SEQUENCE [LARGE SCALE GENOMIC DNA]</scope>
</reference>
<evidence type="ECO:0000256" key="5">
    <source>
        <dbReference type="SAM" id="MobiDB-lite"/>
    </source>
</evidence>
<feature type="domain" description="K Homology" evidence="6">
    <location>
        <begin position="210"/>
        <end position="282"/>
    </location>
</feature>
<keyword evidence="4" id="KW-0694">RNA-binding</keyword>
<dbReference type="GO" id="GO:0045727">
    <property type="term" value="P:positive regulation of translation"/>
    <property type="evidence" value="ECO:0007669"/>
    <property type="project" value="TreeGrafter"/>
</dbReference>
<dbReference type="GO" id="GO:0043488">
    <property type="term" value="P:regulation of mRNA stability"/>
    <property type="evidence" value="ECO:0007669"/>
    <property type="project" value="TreeGrafter"/>
</dbReference>
<dbReference type="SMART" id="SM00322">
    <property type="entry name" value="KH"/>
    <property type="match status" value="2"/>
</dbReference>
<dbReference type="PROSITE" id="PS50084">
    <property type="entry name" value="KH_TYPE_1"/>
    <property type="match status" value="2"/>
</dbReference>
<dbReference type="InterPro" id="IPR040148">
    <property type="entry name" value="FMR1"/>
</dbReference>
<evidence type="ECO:0000256" key="2">
    <source>
        <dbReference type="ARBA" id="ARBA00023018"/>
    </source>
</evidence>
<evidence type="ECO:0000259" key="6">
    <source>
        <dbReference type="SMART" id="SM00322"/>
    </source>
</evidence>
<evidence type="ECO:0000313" key="8">
    <source>
        <dbReference type="Proteomes" id="UP000274131"/>
    </source>
</evidence>
<organism evidence="9">
    <name type="scientific">Enterobius vermicularis</name>
    <name type="common">Human pinworm</name>
    <dbReference type="NCBI Taxonomy" id="51028"/>
    <lineage>
        <taxon>Eukaryota</taxon>
        <taxon>Metazoa</taxon>
        <taxon>Ecdysozoa</taxon>
        <taxon>Nematoda</taxon>
        <taxon>Chromadorea</taxon>
        <taxon>Rhabditida</taxon>
        <taxon>Spirurina</taxon>
        <taxon>Oxyuridomorpha</taxon>
        <taxon>Oxyuroidea</taxon>
        <taxon>Oxyuridae</taxon>
        <taxon>Enterobius</taxon>
    </lineage>
</organism>
<evidence type="ECO:0000313" key="7">
    <source>
        <dbReference type="EMBL" id="VDD97132.1"/>
    </source>
</evidence>
<name>A0A0N4VNY7_ENTVE</name>
<dbReference type="InterPro" id="IPR004088">
    <property type="entry name" value="KH_dom_type_1"/>
</dbReference>
<dbReference type="InterPro" id="IPR036612">
    <property type="entry name" value="KH_dom_type_1_sf"/>
</dbReference>
<keyword evidence="8" id="KW-1185">Reference proteome</keyword>
<evidence type="ECO:0000313" key="9">
    <source>
        <dbReference type="WBParaSite" id="EVEC_0001271001-mRNA-1"/>
    </source>
</evidence>
<evidence type="ECO:0000256" key="1">
    <source>
        <dbReference type="ARBA" id="ARBA00004210"/>
    </source>
</evidence>
<sequence length="497" mass="55522">MPPNSPRCAFVKSIKNESITVSYDGDSAHTEEVKYEECRLPPRTNKFTPGSLKVGDIIEALIKQDDEKVFGWQKARIKELKGELAAVETVEGPSRMDIVPFERLRLLPTKSNPIKQSDFKRTEIAVPEDLRDYFKRPGSFDDFVHTVKNVFVEYDEESGNLLISTYEEQAIKRAEVLSFMYFKDSRQKMLLLQRQEEAARLLENASLYSSTHVEEFTVPFELMGLAIGSHGTNIQAARNIKGVEDIQVIENADGHTPVLFKVYAESPEAAQSARSMLEYAMESFDVPRGMVGKVISKSGRTIQDIVDKSGVVRVQIEGGDGQNRADENADEPVPFVFTGTKDSIAMAHLLIEYHLRHLKEMDEMRVSVVEMQRQLHSRTTPPPSGVNGNGYRYERGGQDGFAGARGAPVRGRGRGGSLRGAFRQNRGSGEQEERRRGMEDDKVPEKEDSSDRDMRRGPTASRTRAGSRRGGSVYVKKPKILFLLVVLQSGGVVCAIS</sequence>
<dbReference type="GO" id="GO:0045182">
    <property type="term" value="F:translation regulator activity"/>
    <property type="evidence" value="ECO:0007669"/>
    <property type="project" value="TreeGrafter"/>
</dbReference>
<dbReference type="Gene3D" id="2.30.30.140">
    <property type="match status" value="2"/>
</dbReference>
<dbReference type="EMBL" id="UXUI01012900">
    <property type="protein sequence ID" value="VDD97132.1"/>
    <property type="molecule type" value="Genomic_DNA"/>
</dbReference>
<dbReference type="InterPro" id="IPR004087">
    <property type="entry name" value="KH_dom"/>
</dbReference>
<dbReference type="PANTHER" id="PTHR10603">
    <property type="entry name" value="FRAGILE X MENTAL RETARDATION SYNDROME-RELATED PROTEIN"/>
    <property type="match status" value="1"/>
</dbReference>
<dbReference type="CDD" id="cd22426">
    <property type="entry name" value="KH_I_FMR1_FXR_rpt2"/>
    <property type="match status" value="1"/>
</dbReference>
<dbReference type="OrthoDB" id="424249at2759"/>
<dbReference type="AlphaFoldDB" id="A0A0N4VNY7"/>
<dbReference type="GO" id="GO:0005634">
    <property type="term" value="C:nucleus"/>
    <property type="evidence" value="ECO:0007669"/>
    <property type="project" value="TreeGrafter"/>
</dbReference>
<dbReference type="Pfam" id="PF00013">
    <property type="entry name" value="KH_1"/>
    <property type="match status" value="2"/>
</dbReference>
<dbReference type="GO" id="GO:0043005">
    <property type="term" value="C:neuron projection"/>
    <property type="evidence" value="ECO:0007669"/>
    <property type="project" value="TreeGrafter"/>
</dbReference>
<dbReference type="Gene3D" id="3.30.1370.10">
    <property type="entry name" value="K Homology domain, type 1"/>
    <property type="match status" value="2"/>
</dbReference>
<proteinExistence type="predicted"/>
<dbReference type="GO" id="GO:0048513">
    <property type="term" value="P:animal organ development"/>
    <property type="evidence" value="ECO:0007669"/>
    <property type="project" value="TreeGrafter"/>
</dbReference>
<dbReference type="PANTHER" id="PTHR10603:SF7">
    <property type="entry name" value="FRAGILE X MESSENGER RIBONUCLEOPROTEIN 1 HOMOLOG"/>
    <property type="match status" value="1"/>
</dbReference>
<protein>
    <submittedName>
        <fullName evidence="9">Agenet-like domain-containing protein</fullName>
    </submittedName>
</protein>
<comment type="subcellular location">
    <subcellularLocation>
        <location evidence="1">Cytoplasm</location>
        <location evidence="1">Stress granule</location>
    </subcellularLocation>
    <subcellularLocation>
        <location evidence="3">Synapse</location>
    </subcellularLocation>
</comment>
<dbReference type="GO" id="GO:0010494">
    <property type="term" value="C:cytoplasmic stress granule"/>
    <property type="evidence" value="ECO:0007669"/>
    <property type="project" value="UniProtKB-SubCell"/>
</dbReference>
<gene>
    <name evidence="7" type="ORF">EVEC_LOCUS11883</name>
</gene>
<dbReference type="CDD" id="cd20403">
    <property type="entry name" value="Tudor_Agenet_FMRP-like_rpt2"/>
    <property type="match status" value="1"/>
</dbReference>
<reference evidence="9" key="1">
    <citation type="submission" date="2017-02" db="UniProtKB">
        <authorList>
            <consortium name="WormBaseParasite"/>
        </authorList>
    </citation>
    <scope>IDENTIFICATION</scope>
</reference>
<dbReference type="InterPro" id="IPR040472">
    <property type="entry name" value="FMRP_KH0"/>
</dbReference>
<dbReference type="GO" id="GO:0003730">
    <property type="term" value="F:mRNA 3'-UTR binding"/>
    <property type="evidence" value="ECO:0007669"/>
    <property type="project" value="TreeGrafter"/>
</dbReference>
<dbReference type="GO" id="GO:0051028">
    <property type="term" value="P:mRNA transport"/>
    <property type="evidence" value="ECO:0007669"/>
    <property type="project" value="TreeGrafter"/>
</dbReference>
<dbReference type="WBParaSite" id="EVEC_0001271001-mRNA-1">
    <property type="protein sequence ID" value="EVEC_0001271001-mRNA-1"/>
    <property type="gene ID" value="EVEC_0001271001"/>
</dbReference>
<evidence type="ECO:0000256" key="3">
    <source>
        <dbReference type="ARBA" id="ARBA00034103"/>
    </source>
</evidence>
<dbReference type="Proteomes" id="UP000274131">
    <property type="component" value="Unassembled WGS sequence"/>
</dbReference>
<dbReference type="GO" id="GO:0048170">
    <property type="term" value="P:positive regulation of long-term neuronal synaptic plasticity"/>
    <property type="evidence" value="ECO:0007669"/>
    <property type="project" value="TreeGrafter"/>
</dbReference>
<dbReference type="STRING" id="51028.A0A0N4VNY7"/>
<dbReference type="FunFam" id="3.30.1370.10:FF:000054">
    <property type="entry name" value="Fragile X mental retardation protein 1"/>
    <property type="match status" value="1"/>
</dbReference>
<dbReference type="GO" id="GO:0099577">
    <property type="term" value="P:regulation of translation at presynapse, modulating synaptic transmission"/>
    <property type="evidence" value="ECO:0007669"/>
    <property type="project" value="TreeGrafter"/>
</dbReference>
<feature type="domain" description="K Homology" evidence="6">
    <location>
        <begin position="283"/>
        <end position="356"/>
    </location>
</feature>
<dbReference type="GO" id="GO:0098793">
    <property type="term" value="C:presynapse"/>
    <property type="evidence" value="ECO:0007669"/>
    <property type="project" value="GOC"/>
</dbReference>
<dbReference type="CDD" id="cd22425">
    <property type="entry name" value="KH_I_FMR1_FXR_rpt1"/>
    <property type="match status" value="1"/>
</dbReference>